<evidence type="ECO:0000256" key="4">
    <source>
        <dbReference type="ARBA" id="ARBA00022692"/>
    </source>
</evidence>
<evidence type="ECO:0000256" key="3">
    <source>
        <dbReference type="ARBA" id="ARBA00022475"/>
    </source>
</evidence>
<accession>A0A410JS19</accession>
<dbReference type="GO" id="GO:0005886">
    <property type="term" value="C:plasma membrane"/>
    <property type="evidence" value="ECO:0007669"/>
    <property type="project" value="UniProtKB-SubCell"/>
</dbReference>
<dbReference type="PANTHER" id="PTHR33508">
    <property type="entry name" value="UPF0056 MEMBRANE PROTEIN YHCE"/>
    <property type="match status" value="1"/>
</dbReference>
<reference evidence="8 9" key="1">
    <citation type="submission" date="2019-01" db="EMBL/GenBank/DDBJ databases">
        <title>Whole Genome of Ornithobacterium rhinotracheale FARPER-174b.</title>
        <authorList>
            <person name="Tataje-Lavanda L.A."/>
            <person name="Montalvan A."/>
            <person name="Montesinos R."/>
            <person name="Zimic M."/>
            <person name="Fernandez-Sanchez M."/>
            <person name="Fernandez-Diaz M."/>
        </authorList>
    </citation>
    <scope>NUCLEOTIDE SEQUENCE [LARGE SCALE GENOMIC DNA]</scope>
    <source>
        <strain evidence="8 9">FARPER-174b</strain>
    </source>
</reference>
<keyword evidence="6 7" id="KW-0472">Membrane</keyword>
<feature type="transmembrane region" description="Helical" evidence="7">
    <location>
        <begin position="76"/>
        <end position="96"/>
    </location>
</feature>
<sequence length="200" mass="21425">MDTELLLTIIKQTGKVVIVLFPIIDIVGNLPIFVSLEKKVGAINSEKASIVAALLMIVFLFVGDALLSFMGIPLPAFAVAGSFVLFLLAVEMILGVNFHKTEIPNSVSIVPVAFPLLAGPGVLTMILALRSLYLVEAIIGGIIINLIIVYVIMRNSKYIGRLLGDTGVVIVHKISGIILLAMSVKIFSENWPDLFGASLP</sequence>
<comment type="caution">
    <text evidence="7">Lacks conserved residue(s) required for the propagation of feature annotation.</text>
</comment>
<dbReference type="PANTHER" id="PTHR33508:SF1">
    <property type="entry name" value="UPF0056 MEMBRANE PROTEIN YHCE"/>
    <property type="match status" value="1"/>
</dbReference>
<feature type="transmembrane region" description="Helical" evidence="7">
    <location>
        <begin position="133"/>
        <end position="153"/>
    </location>
</feature>
<proteinExistence type="inferred from homology"/>
<evidence type="ECO:0000256" key="7">
    <source>
        <dbReference type="RuleBase" id="RU362048"/>
    </source>
</evidence>
<evidence type="ECO:0000256" key="1">
    <source>
        <dbReference type="ARBA" id="ARBA00004651"/>
    </source>
</evidence>
<comment type="similarity">
    <text evidence="2 7">Belongs to the UPF0056 (MarC) family.</text>
</comment>
<feature type="transmembrane region" description="Helical" evidence="7">
    <location>
        <begin position="16"/>
        <end position="36"/>
    </location>
</feature>
<dbReference type="RefSeq" id="WP_128501409.1">
    <property type="nucleotide sequence ID" value="NZ_CP035107.1"/>
</dbReference>
<feature type="transmembrane region" description="Helical" evidence="7">
    <location>
        <begin position="48"/>
        <end position="70"/>
    </location>
</feature>
<gene>
    <name evidence="8" type="ORF">EQP59_06145</name>
</gene>
<dbReference type="InterPro" id="IPR002771">
    <property type="entry name" value="Multi_antbiot-R_MarC"/>
</dbReference>
<organism evidence="8 9">
    <name type="scientific">Ornithobacterium rhinotracheale</name>
    <dbReference type="NCBI Taxonomy" id="28251"/>
    <lineage>
        <taxon>Bacteria</taxon>
        <taxon>Pseudomonadati</taxon>
        <taxon>Bacteroidota</taxon>
        <taxon>Flavobacteriia</taxon>
        <taxon>Flavobacteriales</taxon>
        <taxon>Weeksellaceae</taxon>
        <taxon>Ornithobacterium</taxon>
    </lineage>
</organism>
<keyword evidence="3" id="KW-1003">Cell membrane</keyword>
<evidence type="ECO:0000313" key="9">
    <source>
        <dbReference type="Proteomes" id="UP000287701"/>
    </source>
</evidence>
<feature type="transmembrane region" description="Helical" evidence="7">
    <location>
        <begin position="108"/>
        <end position="127"/>
    </location>
</feature>
<keyword evidence="5 7" id="KW-1133">Transmembrane helix</keyword>
<dbReference type="Proteomes" id="UP000287701">
    <property type="component" value="Chromosome"/>
</dbReference>
<dbReference type="EMBL" id="CP035107">
    <property type="protein sequence ID" value="QAR30945.1"/>
    <property type="molecule type" value="Genomic_DNA"/>
</dbReference>
<comment type="subcellular location">
    <subcellularLocation>
        <location evidence="1 7">Cell membrane</location>
        <topology evidence="1 7">Multi-pass membrane protein</topology>
    </subcellularLocation>
</comment>
<dbReference type="AlphaFoldDB" id="A0A410JS19"/>
<name>A0A410JS19_ORNRH</name>
<evidence type="ECO:0000256" key="5">
    <source>
        <dbReference type="ARBA" id="ARBA00022989"/>
    </source>
</evidence>
<evidence type="ECO:0000256" key="2">
    <source>
        <dbReference type="ARBA" id="ARBA00009784"/>
    </source>
</evidence>
<protein>
    <recommendedName>
        <fullName evidence="7">UPF0056 membrane protein</fullName>
    </recommendedName>
</protein>
<evidence type="ECO:0000256" key="6">
    <source>
        <dbReference type="ARBA" id="ARBA00023136"/>
    </source>
</evidence>
<dbReference type="Pfam" id="PF01914">
    <property type="entry name" value="MarC"/>
    <property type="match status" value="1"/>
</dbReference>
<keyword evidence="4 7" id="KW-0812">Transmembrane</keyword>
<evidence type="ECO:0000313" key="8">
    <source>
        <dbReference type="EMBL" id="QAR30945.1"/>
    </source>
</evidence>
<dbReference type="OrthoDB" id="978595at2"/>